<reference evidence="3 4" key="1">
    <citation type="submission" date="2023-10" db="EMBL/GenBank/DDBJ databases">
        <title>Two novel species belonging to the OM43/NOR5 clade.</title>
        <authorList>
            <person name="Park M."/>
        </authorList>
    </citation>
    <scope>NUCLEOTIDE SEQUENCE [LARGE SCALE GENOMIC DNA]</scope>
    <source>
        <strain evidence="3 4">IMCC45268</strain>
    </source>
</reference>
<dbReference type="Pfam" id="PF18288">
    <property type="entry name" value="FAA_hydro_N_2"/>
    <property type="match status" value="1"/>
</dbReference>
<evidence type="ECO:0000313" key="4">
    <source>
        <dbReference type="Proteomes" id="UP001626549"/>
    </source>
</evidence>
<dbReference type="EC" id="3.7.-.-" evidence="3"/>
<evidence type="ECO:0000313" key="3">
    <source>
        <dbReference type="EMBL" id="WOJ96680.1"/>
    </source>
</evidence>
<dbReference type="Gene3D" id="3.90.850.10">
    <property type="entry name" value="Fumarylacetoacetase-like, C-terminal domain"/>
    <property type="match status" value="1"/>
</dbReference>
<dbReference type="PANTHER" id="PTHR43211:SF1">
    <property type="entry name" value="BLL6422 PROTEIN"/>
    <property type="match status" value="1"/>
</dbReference>
<organism evidence="3 4">
    <name type="scientific">Congregibacter brevis</name>
    <dbReference type="NCBI Taxonomy" id="3081201"/>
    <lineage>
        <taxon>Bacteria</taxon>
        <taxon>Pseudomonadati</taxon>
        <taxon>Pseudomonadota</taxon>
        <taxon>Gammaproteobacteria</taxon>
        <taxon>Cellvibrionales</taxon>
        <taxon>Halieaceae</taxon>
        <taxon>Congregibacter</taxon>
    </lineage>
</organism>
<proteinExistence type="predicted"/>
<keyword evidence="3" id="KW-0378">Hydrolase</keyword>
<accession>A0ABZ0IC34</accession>
<dbReference type="PANTHER" id="PTHR43211">
    <property type="entry name" value="FUMARYLACETOACETATE HYDROLASE"/>
    <property type="match status" value="1"/>
</dbReference>
<gene>
    <name evidence="3" type="ORF">R0137_15725</name>
</gene>
<dbReference type="InterPro" id="IPR041072">
    <property type="entry name" value="FAA_hydro_N"/>
</dbReference>
<dbReference type="RefSeq" id="WP_407327352.1">
    <property type="nucleotide sequence ID" value="NZ_CP136865.1"/>
</dbReference>
<sequence>MKLASYKSGRDGTLMIVDHTLTTCCPATDIASTMQAALDHWDSVAAKLEEQYTLLCEGKHSGAEPFDTSRCAAPLPRSFHWADGSAYVTHVELVRKARGAELPASFWEDPLVYMGASDAFIGPEDPVEAESEDWGIDFEGEVVVITDDVPAGTTVEKAANHIKLLGLVNDVSLRNLIPGELAKQFGFYQSKPWTAFSPVLVTPNELGSAWDGARLHLPLRATYNGELVGAPNAGQDMTFDFPTLIAHCAKTRSLMSGAVIGSGTVSNVGSKDGSCCLAEIRCLETIRDGKPSTPFMSFGDRIHIEMLDAAGSSIFGAIDQQVVRYQPSRD</sequence>
<keyword evidence="4" id="KW-1185">Reference proteome</keyword>
<evidence type="ECO:0000259" key="1">
    <source>
        <dbReference type="Pfam" id="PF01557"/>
    </source>
</evidence>
<dbReference type="InterPro" id="IPR011234">
    <property type="entry name" value="Fumarylacetoacetase-like_C"/>
</dbReference>
<dbReference type="GO" id="GO:0016787">
    <property type="term" value="F:hydrolase activity"/>
    <property type="evidence" value="ECO:0007669"/>
    <property type="project" value="UniProtKB-KW"/>
</dbReference>
<evidence type="ECO:0000259" key="2">
    <source>
        <dbReference type="Pfam" id="PF18288"/>
    </source>
</evidence>
<dbReference type="InterPro" id="IPR036663">
    <property type="entry name" value="Fumarylacetoacetase_C_sf"/>
</dbReference>
<dbReference type="EMBL" id="CP136865">
    <property type="protein sequence ID" value="WOJ96680.1"/>
    <property type="molecule type" value="Genomic_DNA"/>
</dbReference>
<name>A0ABZ0IC34_9GAMM</name>
<feature type="domain" description="Fumarylacetoacetase-like C-terminal" evidence="1">
    <location>
        <begin position="81"/>
        <end position="322"/>
    </location>
</feature>
<protein>
    <submittedName>
        <fullName evidence="3">Fumarylacetoacetate hydrolase family protein</fullName>
        <ecNumber evidence="3">3.7.-.-</ecNumber>
    </submittedName>
</protein>
<feature type="domain" description="Fumarylacetoacetase N-terminal" evidence="2">
    <location>
        <begin position="1"/>
        <end position="77"/>
    </location>
</feature>
<dbReference type="SUPFAM" id="SSF56529">
    <property type="entry name" value="FAH"/>
    <property type="match status" value="1"/>
</dbReference>
<dbReference type="Proteomes" id="UP001626549">
    <property type="component" value="Chromosome"/>
</dbReference>
<dbReference type="Pfam" id="PF01557">
    <property type="entry name" value="FAA_hydrolase"/>
    <property type="match status" value="1"/>
</dbReference>